<keyword evidence="3" id="KW-1185">Reference proteome</keyword>
<reference evidence="2 3" key="1">
    <citation type="submission" date="2020-02" db="EMBL/GenBank/DDBJ databases">
        <authorList>
            <person name="Criscuolo A."/>
        </authorList>
    </citation>
    <scope>NUCLEOTIDE SEQUENCE [LARGE SCALE GENOMIC DNA]</scope>
    <source>
        <strain evidence="2">CIP105534</strain>
    </source>
</reference>
<dbReference type="SUPFAM" id="SSF55486">
    <property type="entry name" value="Metalloproteases ('zincins'), catalytic domain"/>
    <property type="match status" value="1"/>
</dbReference>
<evidence type="ECO:0000313" key="3">
    <source>
        <dbReference type="Proteomes" id="UP000479938"/>
    </source>
</evidence>
<dbReference type="RefSeq" id="WP_173969514.1">
    <property type="nucleotide sequence ID" value="NZ_CADCSU010000044.1"/>
</dbReference>
<dbReference type="Gene3D" id="2.60.40.10">
    <property type="entry name" value="Immunoglobulins"/>
    <property type="match status" value="1"/>
</dbReference>
<protein>
    <recommendedName>
        <fullName evidence="1">Fibronectin type-III domain-containing protein</fullName>
    </recommendedName>
</protein>
<dbReference type="EMBL" id="CADCSU010000044">
    <property type="protein sequence ID" value="CAA9195648.1"/>
    <property type="molecule type" value="Genomic_DNA"/>
</dbReference>
<dbReference type="SUPFAM" id="SSF49265">
    <property type="entry name" value="Fibronectin type III"/>
    <property type="match status" value="1"/>
</dbReference>
<evidence type="ECO:0000259" key="1">
    <source>
        <dbReference type="PROSITE" id="PS50853"/>
    </source>
</evidence>
<proteinExistence type="predicted"/>
<dbReference type="InterPro" id="IPR013783">
    <property type="entry name" value="Ig-like_fold"/>
</dbReference>
<organism evidence="2 3">
    <name type="scientific">Flavobacterium bizetiae</name>
    <dbReference type="NCBI Taxonomy" id="2704140"/>
    <lineage>
        <taxon>Bacteria</taxon>
        <taxon>Pseudomonadati</taxon>
        <taxon>Bacteroidota</taxon>
        <taxon>Flavobacteriia</taxon>
        <taxon>Flavobacteriales</taxon>
        <taxon>Flavobacteriaceae</taxon>
        <taxon>Flavobacterium</taxon>
    </lineage>
</organism>
<dbReference type="PROSITE" id="PS50853">
    <property type="entry name" value="FN3"/>
    <property type="match status" value="1"/>
</dbReference>
<evidence type="ECO:0000313" key="2">
    <source>
        <dbReference type="EMBL" id="CAA9195648.1"/>
    </source>
</evidence>
<dbReference type="InterPro" id="IPR003961">
    <property type="entry name" value="FN3_dom"/>
</dbReference>
<feature type="domain" description="Fibronectin type-III" evidence="1">
    <location>
        <begin position="296"/>
        <end position="383"/>
    </location>
</feature>
<accession>A0A6J4G986</accession>
<dbReference type="Proteomes" id="UP000479938">
    <property type="component" value="Unassembled WGS sequence"/>
</dbReference>
<gene>
    <name evidence="2" type="ORF">FLA105534_00768</name>
</gene>
<dbReference type="CDD" id="cd00063">
    <property type="entry name" value="FN3"/>
    <property type="match status" value="1"/>
</dbReference>
<sequence>MDKSQLPKMLKKLHLYLLLLCSLIGFGGYAQTYPISITTQVTQPSPIYLSNYADATTVNSPIKIQIVLNDLTISNRQVKLKIYFQGNGISFTTNDFVVGARPLYLEGGFPLQLTNVDLAPYFEFQNLLGLNPNQYAQALPEGIYNIYVEVYDFATGKKLSSKTRTNTIIFQNEPPFLNLPLNNASIMQQNIQNIIFSWTPRSINVSNVEYEFSLVEIWDKYTPIQNAFAYSPPLYTTTTRATTLQYSMSEPQLIPGKKYAWRIKAKAILGAEEIGVFKNNGYSEIFSFDYEVSCTPPLAITTSGVSENQAKIAWSGNIDNYDYQVNYREKNANSEWYKQVTPRENITLSNLKPNTVYEYTVGSSCDPGKYTHSTIKEFTTVARDEIVFASCGIKPDPNDLSNTTPLPNLYQNDVVTAGDFPIVVIKATGSNGTFTGEGYVTFPFIEKFRKLIDAADNLKEIANKGAEITGKVGAAANATANLASNTATKVSNGLDNSTGDSIADSTGKVKDKVAGIGEKVNNKAGEIAEDIGKYSTNIGEYTRIRITFNNIGVNTDFKLISGEIIASYDPTWKNIVNLDNAFDEVFGSNGKPIEGKFDYEVVSVVLNADGSTTVTGKDGQISTIAKSPYERVYTDSTGKVVTIPANGAGAPVIANAAAGGKATAANTNGMSASGDVVKITSPDVNITFKNGEKSQYAFDVLPDSGSQKLKDTYETIPMEGGGIYNVNYKAVSDLNGPETFIAEAEFKNGKTIKDVVFKTNAGADVNFKWNDSNTEAVITVTKTLNFSKESIIAIVKGATQKDPQDPAKTIEAKSDIAGKVNLWQLAQKPVINVTILSINGANAPSADSAKDFLNEVYNKVGIKFDVTSQDLTIGALPAAIQCGDSGLINFYSNGQIDIKNQIEANPNFTYNSETYYVIYTGKPGQDGYKGFMPLGGQYAFVFSDGDLKTAAHELGHGIFGLKHPFATKSESGKTDLLMDYGTGTVLSHNDWDIIHSGGWKFYGFQSSSSGALAGGFGLSPLWELVQTQLSNTYSESYIAEDGFTSGFTDLFNKETVKYVWDPALEKYVYTHIVNGKEKKEIHSVTKDVSDNSWIWLFANNKGECNVDKKYIRTKYKYVKSYINSRDKAGLQKYIKAILDDKAKKEGDKDSRDQVWGILKCTSDTEQSNTNGTSENYNNYLVTLGSSANKGYKEDPTNVDAQESHTYDYCGVILSEKEKLKILSQLKNISSETGLIAKIFFTDTQTLPAKRKEVTDYLANLSGSQIALWIDFDINGKAKIKTILGNGVTGSGNSSVNKFLSLISEIIPKFDGKYTYFNPLTAILDGVATVVKKAKIPERFYNPEITTNDYNPVLYYVSLADPFSWTLLFGDQTMAQFDINITNPKLVGTGHIYFAIKCGFWNGIIDQIAGLAEMAAIVTDIIDGGDRVSEMWQGIKKMSIFCTESTEDSMCIWTLVKKSHTGQTCQVAETVGYDIANVVTIAISFAKAGKLAQISQVIESLDVMSQTMKLAGNLIKITVKGTGKAARISFAIAKAFMKPGLKLSKAGKMYCMIVPLAVDLSQNVDNAVSKAKELLEKTPKQLEDNLTILSKEDVNGNIIAEISDNGEKIKVILNESEEQLKKSTSEVVENASEAILVRLKKLGLAEADLKDVLDKIGYSTANGNKLIDLLERAPFKNDISKLKTFLSDINASTDLQDFVRQGKDFSKEWLILEAYPSFRKLSVHIEKISSILAKGHVSIDDLTTILTVNKGLGKRATDLTNFLNDLDHFALYANQGGVGSIISGLKAHWFNGAGADGANWVIAVLRKEGTEVFVPRKTNFEVAALSNTRRYDAIVGETGNKLAKYFEFKSYSKVPPTDFAKQFLGDLSNPDIVDLKQLQWLFDAGKNPPDFASNLKKAIDNLDVTDEMAKKLLKDVENPTPAKLKKYLKEDFDEIFKLK</sequence>
<dbReference type="InterPro" id="IPR036116">
    <property type="entry name" value="FN3_sf"/>
</dbReference>
<dbReference type="SMART" id="SM00060">
    <property type="entry name" value="FN3"/>
    <property type="match status" value="2"/>
</dbReference>
<name>A0A6J4G986_9FLAO</name>